<dbReference type="InterPro" id="IPR013087">
    <property type="entry name" value="Znf_C2H2_type"/>
</dbReference>
<organism evidence="4 5">
    <name type="scientific">Massariosphaeria phaeospora</name>
    <dbReference type="NCBI Taxonomy" id="100035"/>
    <lineage>
        <taxon>Eukaryota</taxon>
        <taxon>Fungi</taxon>
        <taxon>Dikarya</taxon>
        <taxon>Ascomycota</taxon>
        <taxon>Pezizomycotina</taxon>
        <taxon>Dothideomycetes</taxon>
        <taxon>Pleosporomycetidae</taxon>
        <taxon>Pleosporales</taxon>
        <taxon>Pleosporales incertae sedis</taxon>
        <taxon>Massariosphaeria</taxon>
    </lineage>
</organism>
<dbReference type="GO" id="GO:0005634">
    <property type="term" value="C:nucleus"/>
    <property type="evidence" value="ECO:0007669"/>
    <property type="project" value="TreeGrafter"/>
</dbReference>
<feature type="coiled-coil region" evidence="1">
    <location>
        <begin position="774"/>
        <end position="801"/>
    </location>
</feature>
<sequence length="804" mass="89175">MAIQQGTQFFLTLKVLQFVQQLRRRLKPRVLGSLLGTETSLGSKSKTIQSIAKGLSRVGLQERKQTHHASDRSPKSKSLKPSLKLQTPGRRGSVHPNTCGEEVQRIFNSVDEKLSAPGSALSAVAADDGRFLKQNDHLFSFEACSLNETIRHLALVHDAISVFDACRSQYGDEWLIGEGQDMGLEIDEAFIANYEHLLMRLRAQLIETLSRKVLEALLLGAYTKTQRKLLAWFTEFPDNQPHLSTTMPWTIKPSLAVLWGVCWMFYNSPGGGGAAEESNSFLQSEQFPGWDAAHDGEYLDFGGAPLVGAQSQPAAQQQAGRDDGGVDVSFRNLGYGRPGDSFVSARPGQGRTSRAAAAPLYANNASDQLQADPDAYTRPSTYDPFAYYLPDDARASSTFFFSRESLLPGNPGHATRDLRAFPVQDSLNDPWQQHQIPYSSLPQRATRHPLTTAPAIRVNGAADTEGFAPPQPDFFNILYQPGAQEPEAAQLNLNTDFSNLQPSPYIMGNCPPPENSPILPQIVRHERTSSVNSISNILTPVSMSAPRSPLLSPARDRRPSVTSSHGHIRPASEDGSSQDDTDIGSLPRNHAYKRSEEPSRNSDNKMICKYKECIGSVFDRKCEWSKHMDKHDRPYKCNVKGCEKLQGFTYSGGLLRHEREVHKLHGGTKKSLYCPHPDCKRSSGSGFTRKENLAEHVRRVHRRTSTSSDLGNLVIPGSNTQDDTNTTDVRVASDSPYQRMADMHEEDSQYPLKRKRSNAGLSDTGDDTDLRAEVKRLRKECEEKDIRLQQLEAAVVALQQQGPR</sequence>
<accession>A0A7C8MET0</accession>
<proteinExistence type="predicted"/>
<keyword evidence="5" id="KW-1185">Reference proteome</keyword>
<feature type="region of interest" description="Disordered" evidence="2">
    <location>
        <begin position="742"/>
        <end position="770"/>
    </location>
</feature>
<feature type="domain" description="C2H2-type" evidence="3">
    <location>
        <begin position="672"/>
        <end position="701"/>
    </location>
</feature>
<dbReference type="OrthoDB" id="5305647at2759"/>
<feature type="region of interest" description="Disordered" evidence="2">
    <location>
        <begin position="542"/>
        <end position="602"/>
    </location>
</feature>
<protein>
    <recommendedName>
        <fullName evidence="3">C2H2-type domain-containing protein</fullName>
    </recommendedName>
</protein>
<dbReference type="Gene3D" id="3.30.160.60">
    <property type="entry name" value="Classic Zinc Finger"/>
    <property type="match status" value="2"/>
</dbReference>
<dbReference type="InterPro" id="IPR051061">
    <property type="entry name" value="Zinc_finger_trans_reg"/>
</dbReference>
<dbReference type="InterPro" id="IPR059009">
    <property type="entry name" value="Znf_C2H2_17_1st"/>
</dbReference>
<feature type="compositionally biased region" description="Basic and acidic residues" evidence="2">
    <location>
        <begin position="593"/>
        <end position="602"/>
    </location>
</feature>
<dbReference type="PANTHER" id="PTHR46179">
    <property type="entry name" value="ZINC FINGER PROTEIN"/>
    <property type="match status" value="1"/>
</dbReference>
<gene>
    <name evidence="4" type="ORF">BDV95DRAFT_489802</name>
</gene>
<dbReference type="SMART" id="SM00355">
    <property type="entry name" value="ZnF_C2H2"/>
    <property type="match status" value="3"/>
</dbReference>
<dbReference type="EMBL" id="JAADJZ010000007">
    <property type="protein sequence ID" value="KAF2873583.1"/>
    <property type="molecule type" value="Genomic_DNA"/>
</dbReference>
<dbReference type="PANTHER" id="PTHR46179:SF24">
    <property type="entry name" value="C2H2-TYPE DOMAIN-CONTAINING PROTEIN"/>
    <property type="match status" value="1"/>
</dbReference>
<comment type="caution">
    <text evidence="4">The sequence shown here is derived from an EMBL/GenBank/DDBJ whole genome shotgun (WGS) entry which is preliminary data.</text>
</comment>
<name>A0A7C8MET0_9PLEO</name>
<feature type="compositionally biased region" description="Polar residues" evidence="2">
    <location>
        <begin position="717"/>
        <end position="728"/>
    </location>
</feature>
<keyword evidence="1" id="KW-0175">Coiled coil</keyword>
<evidence type="ECO:0000256" key="1">
    <source>
        <dbReference type="SAM" id="Coils"/>
    </source>
</evidence>
<dbReference type="Proteomes" id="UP000481861">
    <property type="component" value="Unassembled WGS sequence"/>
</dbReference>
<evidence type="ECO:0000256" key="2">
    <source>
        <dbReference type="SAM" id="MobiDB-lite"/>
    </source>
</evidence>
<evidence type="ECO:0000259" key="3">
    <source>
        <dbReference type="SMART" id="SM00355"/>
    </source>
</evidence>
<feature type="domain" description="C2H2-type" evidence="3">
    <location>
        <begin position="635"/>
        <end position="662"/>
    </location>
</feature>
<evidence type="ECO:0000313" key="5">
    <source>
        <dbReference type="Proteomes" id="UP000481861"/>
    </source>
</evidence>
<feature type="compositionally biased region" description="Basic and acidic residues" evidence="2">
    <location>
        <begin position="60"/>
        <end position="74"/>
    </location>
</feature>
<dbReference type="GO" id="GO:0006357">
    <property type="term" value="P:regulation of transcription by RNA polymerase II"/>
    <property type="evidence" value="ECO:0007669"/>
    <property type="project" value="TreeGrafter"/>
</dbReference>
<feature type="region of interest" description="Disordered" evidence="2">
    <location>
        <begin position="59"/>
        <end position="97"/>
    </location>
</feature>
<feature type="domain" description="C2H2-type" evidence="3">
    <location>
        <begin position="606"/>
        <end position="631"/>
    </location>
</feature>
<feature type="region of interest" description="Disordered" evidence="2">
    <location>
        <begin position="698"/>
        <end position="728"/>
    </location>
</feature>
<evidence type="ECO:0000313" key="4">
    <source>
        <dbReference type="EMBL" id="KAF2873583.1"/>
    </source>
</evidence>
<dbReference type="AlphaFoldDB" id="A0A7C8MET0"/>
<dbReference type="Pfam" id="PF26176">
    <property type="entry name" value="zf_C2H2_17_2"/>
    <property type="match status" value="1"/>
</dbReference>
<dbReference type="Pfam" id="PF26177">
    <property type="entry name" value="zf_C2H2_17_1st"/>
    <property type="match status" value="1"/>
</dbReference>
<reference evidence="4 5" key="1">
    <citation type="submission" date="2020-01" db="EMBL/GenBank/DDBJ databases">
        <authorList>
            <consortium name="DOE Joint Genome Institute"/>
            <person name="Haridas S."/>
            <person name="Albert R."/>
            <person name="Binder M."/>
            <person name="Bloem J."/>
            <person name="Labutti K."/>
            <person name="Salamov A."/>
            <person name="Andreopoulos B."/>
            <person name="Baker S.E."/>
            <person name="Barry K."/>
            <person name="Bills G."/>
            <person name="Bluhm B.H."/>
            <person name="Cannon C."/>
            <person name="Castanera R."/>
            <person name="Culley D.E."/>
            <person name="Daum C."/>
            <person name="Ezra D."/>
            <person name="Gonzalez J.B."/>
            <person name="Henrissat B."/>
            <person name="Kuo A."/>
            <person name="Liang C."/>
            <person name="Lipzen A."/>
            <person name="Lutzoni F."/>
            <person name="Magnuson J."/>
            <person name="Mondo S."/>
            <person name="Nolan M."/>
            <person name="Ohm R."/>
            <person name="Pangilinan J."/>
            <person name="Park H.-J.H."/>
            <person name="Ramirez L."/>
            <person name="Alfaro M."/>
            <person name="Sun H."/>
            <person name="Tritt A."/>
            <person name="Yoshinaga Y."/>
            <person name="Zwiers L.-H.L."/>
            <person name="Turgeon B.G."/>
            <person name="Goodwin S.B."/>
            <person name="Spatafora J.W."/>
            <person name="Crous P.W."/>
            <person name="Grigoriev I.V."/>
        </authorList>
    </citation>
    <scope>NUCLEOTIDE SEQUENCE [LARGE SCALE GENOMIC DNA]</scope>
    <source>
        <strain evidence="4 5">CBS 611.86</strain>
    </source>
</reference>
<dbReference type="InterPro" id="IPR059095">
    <property type="entry name" value="Znf_C2H2_17_2nd"/>
</dbReference>